<keyword evidence="2" id="KW-0812">Transmembrane</keyword>
<keyword evidence="2" id="KW-1133">Transmembrane helix</keyword>
<evidence type="ECO:0000313" key="3">
    <source>
        <dbReference type="EMBL" id="EPE36968.1"/>
    </source>
</evidence>
<dbReference type="RefSeq" id="XP_008076283.1">
    <property type="nucleotide sequence ID" value="XM_008078092.1"/>
</dbReference>
<name>S3EFK4_GLAL2</name>
<keyword evidence="4" id="KW-1185">Reference proteome</keyword>
<dbReference type="eggNOG" id="ENOG502RS1Y">
    <property type="taxonomic scope" value="Eukaryota"/>
</dbReference>
<accession>S3EFK4</accession>
<dbReference type="HOGENOM" id="CLU_358263_0_0_1"/>
<evidence type="ECO:0000313" key="4">
    <source>
        <dbReference type="Proteomes" id="UP000016922"/>
    </source>
</evidence>
<reference evidence="3 4" key="1">
    <citation type="journal article" date="2013" name="BMC Genomics">
        <title>Genomics-driven discovery of the pneumocandin biosynthetic gene cluster in the fungus Glarea lozoyensis.</title>
        <authorList>
            <person name="Chen L."/>
            <person name="Yue Q."/>
            <person name="Zhang X."/>
            <person name="Xiang M."/>
            <person name="Wang C."/>
            <person name="Li S."/>
            <person name="Che Y."/>
            <person name="Ortiz-Lopez F.J."/>
            <person name="Bills G.F."/>
            <person name="Liu X."/>
            <person name="An Z."/>
        </authorList>
    </citation>
    <scope>NUCLEOTIDE SEQUENCE [LARGE SCALE GENOMIC DNA]</scope>
    <source>
        <strain evidence="4">ATCC 20868 / MF5171</strain>
    </source>
</reference>
<proteinExistence type="predicted"/>
<feature type="transmembrane region" description="Helical" evidence="2">
    <location>
        <begin position="715"/>
        <end position="737"/>
    </location>
</feature>
<dbReference type="OrthoDB" id="409136at2759"/>
<dbReference type="GeneID" id="19468179"/>
<dbReference type="KEGG" id="glz:GLAREA_09131"/>
<dbReference type="AlphaFoldDB" id="S3EFK4"/>
<feature type="region of interest" description="Disordered" evidence="1">
    <location>
        <begin position="261"/>
        <end position="288"/>
    </location>
</feature>
<keyword evidence="2" id="KW-0472">Membrane</keyword>
<gene>
    <name evidence="3" type="ORF">GLAREA_09131</name>
</gene>
<dbReference type="EMBL" id="KE145352">
    <property type="protein sequence ID" value="EPE36968.1"/>
    <property type="molecule type" value="Genomic_DNA"/>
</dbReference>
<dbReference type="Proteomes" id="UP000016922">
    <property type="component" value="Unassembled WGS sequence"/>
</dbReference>
<feature type="transmembrane region" description="Helical" evidence="2">
    <location>
        <begin position="577"/>
        <end position="597"/>
    </location>
</feature>
<evidence type="ECO:0000256" key="2">
    <source>
        <dbReference type="SAM" id="Phobius"/>
    </source>
</evidence>
<sequence length="782" mass="87688">MTFVTFDELTIPWHFLSVEAQKMGWRKAILGQYFASPDEKPRKKRWLQPEKSTGDLYRSVNLGGKSCWEAIGPVRRTFEALAPKIKSYLDEKSDPVEAPVTWTIYLIGYTRESSRPTVMFCSPSKIARSAVKKIVDDSDLLDKYPGVETGSCSREFQHLADGDEDYPHVSSANQGAKEDPTSKTDYKVFYNPSEVGPGMRIRIRHYSSNGSFTSRDARCGGILKHNEIFYAFTVAHVFESDQNVEEPLSDLSDSEAFEFELDQHSDSESEDEMAEITSRGSTTPDMKSHDAEARSISSAESTTSILEISETAQLMKEIGHKDGTSAISEPIFQALSTSQKKDDVYSQYLGTATIFGRNQLDFSLIHIDPSQIEIFGNFYLRSWPKPALDYVSIRNDTEVLILNQSQTPLRGKLCRTPTFMILPGSSISQQVLTVRSQTPLILGDCGSWVIDPVHGAIYGHVVAGSGSSQIAYAIPFRMVLSELRERFEYEWYISEPRQHQPPLSYLTEQTGVEKSMLLSERANRFSDGNPQFQASSTSNNIPVGLDMNSSSIPSSNIVQRSKLSVFNPWLVEKYRTLAVLILMWTTFAFLMFLSVFFPINHSGPITKEAYTHLVSTVLVLSFVKVWNFINPLQVSIYPDGRDFLSPLRGRTIFGIAPIDYIERKWADSLHESKSENVEKSTSDGIERKENDALVMDAETKKELKKETAPFWGNCLYWYTVGSIFGLAVTFFLIVGMISGVEVEACLMLLTSICLFSLNAAPRKTQAWCAIEKGVKQGLEASG</sequence>
<evidence type="ECO:0000256" key="1">
    <source>
        <dbReference type="SAM" id="MobiDB-lite"/>
    </source>
</evidence>
<protein>
    <submittedName>
        <fullName evidence="3">Uncharacterized protein</fullName>
    </submittedName>
</protein>
<organism evidence="3 4">
    <name type="scientific">Glarea lozoyensis (strain ATCC 20868 / MF5171)</name>
    <dbReference type="NCBI Taxonomy" id="1116229"/>
    <lineage>
        <taxon>Eukaryota</taxon>
        <taxon>Fungi</taxon>
        <taxon>Dikarya</taxon>
        <taxon>Ascomycota</taxon>
        <taxon>Pezizomycotina</taxon>
        <taxon>Leotiomycetes</taxon>
        <taxon>Helotiales</taxon>
        <taxon>Helotiaceae</taxon>
        <taxon>Glarea</taxon>
    </lineage>
</organism>